<dbReference type="PROSITE" id="PS51295">
    <property type="entry name" value="CRM"/>
    <property type="match status" value="1"/>
</dbReference>
<dbReference type="FunFam" id="3.30.110.60:FF:000004">
    <property type="entry name" value="RNA-binding CRS1 / YhbY (CRM) domain protein"/>
    <property type="match status" value="1"/>
</dbReference>
<dbReference type="InterPro" id="IPR001890">
    <property type="entry name" value="RNA-binding_CRM"/>
</dbReference>
<dbReference type="PANTHER" id="PTHR47714:SF1">
    <property type="entry name" value="RNA-BINDING CRS1 _ YHBY (CRM) DOMAIN PROTEIN"/>
    <property type="match status" value="1"/>
</dbReference>
<evidence type="ECO:0000259" key="4">
    <source>
        <dbReference type="PROSITE" id="PS51295"/>
    </source>
</evidence>
<reference evidence="5 6" key="1">
    <citation type="journal article" date="2022" name="Nat. Plants">
        <title>Genomes of leafy and leafless Platanthera orchids illuminate the evolution of mycoheterotrophy.</title>
        <authorList>
            <person name="Li M.H."/>
            <person name="Liu K.W."/>
            <person name="Li Z."/>
            <person name="Lu H.C."/>
            <person name="Ye Q.L."/>
            <person name="Zhang D."/>
            <person name="Wang J.Y."/>
            <person name="Li Y.F."/>
            <person name="Zhong Z.M."/>
            <person name="Liu X."/>
            <person name="Yu X."/>
            <person name="Liu D.K."/>
            <person name="Tu X.D."/>
            <person name="Liu B."/>
            <person name="Hao Y."/>
            <person name="Liao X.Y."/>
            <person name="Jiang Y.T."/>
            <person name="Sun W.H."/>
            <person name="Chen J."/>
            <person name="Chen Y.Q."/>
            <person name="Ai Y."/>
            <person name="Zhai J.W."/>
            <person name="Wu S.S."/>
            <person name="Zhou Z."/>
            <person name="Hsiao Y.Y."/>
            <person name="Wu W.L."/>
            <person name="Chen Y.Y."/>
            <person name="Lin Y.F."/>
            <person name="Hsu J.L."/>
            <person name="Li C.Y."/>
            <person name="Wang Z.W."/>
            <person name="Zhao X."/>
            <person name="Zhong W.Y."/>
            <person name="Ma X.K."/>
            <person name="Ma L."/>
            <person name="Huang J."/>
            <person name="Chen G.Z."/>
            <person name="Huang M.Z."/>
            <person name="Huang L."/>
            <person name="Peng D.H."/>
            <person name="Luo Y.B."/>
            <person name="Zou S.Q."/>
            <person name="Chen S.P."/>
            <person name="Lan S."/>
            <person name="Tsai W.C."/>
            <person name="Van de Peer Y."/>
            <person name="Liu Z.J."/>
        </authorList>
    </citation>
    <scope>NUCLEOTIDE SEQUENCE [LARGE SCALE GENOMIC DNA]</scope>
    <source>
        <strain evidence="5">Lor287</strain>
    </source>
</reference>
<protein>
    <recommendedName>
        <fullName evidence="4">CRM domain-containing protein</fullName>
    </recommendedName>
</protein>
<dbReference type="AlphaFoldDB" id="A0AAP0BJH4"/>
<evidence type="ECO:0000313" key="5">
    <source>
        <dbReference type="EMBL" id="KAK8940823.1"/>
    </source>
</evidence>
<dbReference type="Gene3D" id="3.30.110.60">
    <property type="entry name" value="YhbY-like"/>
    <property type="match status" value="1"/>
</dbReference>
<dbReference type="SMART" id="SM01103">
    <property type="entry name" value="CRS1_YhbY"/>
    <property type="match status" value="1"/>
</dbReference>
<organism evidence="5 6">
    <name type="scientific">Platanthera zijinensis</name>
    <dbReference type="NCBI Taxonomy" id="2320716"/>
    <lineage>
        <taxon>Eukaryota</taxon>
        <taxon>Viridiplantae</taxon>
        <taxon>Streptophyta</taxon>
        <taxon>Embryophyta</taxon>
        <taxon>Tracheophyta</taxon>
        <taxon>Spermatophyta</taxon>
        <taxon>Magnoliopsida</taxon>
        <taxon>Liliopsida</taxon>
        <taxon>Asparagales</taxon>
        <taxon>Orchidaceae</taxon>
        <taxon>Orchidoideae</taxon>
        <taxon>Orchideae</taxon>
        <taxon>Orchidinae</taxon>
        <taxon>Platanthera</taxon>
    </lineage>
</organism>
<feature type="region of interest" description="Disordered" evidence="3">
    <location>
        <begin position="60"/>
        <end position="97"/>
    </location>
</feature>
<evidence type="ECO:0000256" key="1">
    <source>
        <dbReference type="ARBA" id="ARBA00022884"/>
    </source>
</evidence>
<comment type="caution">
    <text evidence="5">The sequence shown here is derived from an EMBL/GenBank/DDBJ whole genome shotgun (WGS) entry which is preliminary data.</text>
</comment>
<evidence type="ECO:0000256" key="2">
    <source>
        <dbReference type="PROSITE-ProRule" id="PRU00626"/>
    </source>
</evidence>
<sequence length="240" mass="26340">MALGSTALLPRLCSFPTAAPLRSSFKNFISFSRSSFLPPPSSQLHSHRVFLLARLSSPFSNSLSSEDKVEDDLGAEEEEERRKPLTPPPPQATEPVIIAPLPSFPTPQLTIKEKKELASYAHSLGKKLKSQQIGKSGVTSSVAAAMVESLQSNELLKLKVHGSCPGELSDVIKQLESSTGSTAVSQIGRTLILYRPSPVKMEEDAKRSRMLQQRKKNHIKRSEEGSRIRNLQLSPETGDR</sequence>
<evidence type="ECO:0000313" key="6">
    <source>
        <dbReference type="Proteomes" id="UP001418222"/>
    </source>
</evidence>
<accession>A0AAP0BJH4</accession>
<dbReference type="EMBL" id="JBBWWQ010000008">
    <property type="protein sequence ID" value="KAK8940823.1"/>
    <property type="molecule type" value="Genomic_DNA"/>
</dbReference>
<dbReference type="InterPro" id="IPR035920">
    <property type="entry name" value="YhbY-like_sf"/>
</dbReference>
<keyword evidence="1 2" id="KW-0694">RNA-binding</keyword>
<dbReference type="SUPFAM" id="SSF75471">
    <property type="entry name" value="YhbY-like"/>
    <property type="match status" value="1"/>
</dbReference>
<dbReference type="PANTHER" id="PTHR47714">
    <property type="entry name" value="CRS1/YHBY DOMAIN CONTAINING PROTEIN, EXPRESSED"/>
    <property type="match status" value="1"/>
</dbReference>
<dbReference type="Proteomes" id="UP001418222">
    <property type="component" value="Unassembled WGS sequence"/>
</dbReference>
<dbReference type="GO" id="GO:0003723">
    <property type="term" value="F:RNA binding"/>
    <property type="evidence" value="ECO:0007669"/>
    <property type="project" value="UniProtKB-UniRule"/>
</dbReference>
<feature type="compositionally biased region" description="Polar residues" evidence="3">
    <location>
        <begin position="229"/>
        <end position="240"/>
    </location>
</feature>
<proteinExistence type="predicted"/>
<feature type="compositionally biased region" description="Acidic residues" evidence="3">
    <location>
        <begin position="68"/>
        <end position="79"/>
    </location>
</feature>
<dbReference type="GO" id="GO:0009507">
    <property type="term" value="C:chloroplast"/>
    <property type="evidence" value="ECO:0007669"/>
    <property type="project" value="TreeGrafter"/>
</dbReference>
<keyword evidence="6" id="KW-1185">Reference proteome</keyword>
<name>A0AAP0BJH4_9ASPA</name>
<dbReference type="Pfam" id="PF01985">
    <property type="entry name" value="CRS1_YhbY"/>
    <property type="match status" value="1"/>
</dbReference>
<feature type="compositionally biased region" description="Basic residues" evidence="3">
    <location>
        <begin position="208"/>
        <end position="219"/>
    </location>
</feature>
<feature type="domain" description="CRM" evidence="4">
    <location>
        <begin position="107"/>
        <end position="206"/>
    </location>
</feature>
<evidence type="ECO:0000256" key="3">
    <source>
        <dbReference type="SAM" id="MobiDB-lite"/>
    </source>
</evidence>
<gene>
    <name evidence="5" type="ORF">KSP39_PZI009701</name>
</gene>
<feature type="region of interest" description="Disordered" evidence="3">
    <location>
        <begin position="202"/>
        <end position="240"/>
    </location>
</feature>